<keyword evidence="4" id="KW-1185">Reference proteome</keyword>
<dbReference type="InterPro" id="IPR027417">
    <property type="entry name" value="P-loop_NTPase"/>
</dbReference>
<dbReference type="Gene3D" id="1.25.40.10">
    <property type="entry name" value="Tetratricopeptide repeat domain"/>
    <property type="match status" value="1"/>
</dbReference>
<dbReference type="InterPro" id="IPR049945">
    <property type="entry name" value="AAA_22"/>
</dbReference>
<accession>A0A402B3V5</accession>
<evidence type="ECO:0000259" key="2">
    <source>
        <dbReference type="Pfam" id="PF13401"/>
    </source>
</evidence>
<protein>
    <recommendedName>
        <fullName evidence="2">ORC1/DEAH AAA+ ATPase domain-containing protein</fullName>
    </recommendedName>
</protein>
<dbReference type="Gene3D" id="3.40.50.300">
    <property type="entry name" value="P-loop containing nucleotide triphosphate hydrolases"/>
    <property type="match status" value="1"/>
</dbReference>
<comment type="caution">
    <text evidence="3">The sequence shown here is derived from an EMBL/GenBank/DDBJ whole genome shotgun (WGS) entry which is preliminary data.</text>
</comment>
<dbReference type="InterPro" id="IPR019734">
    <property type="entry name" value="TPR_rpt"/>
</dbReference>
<dbReference type="Proteomes" id="UP000287171">
    <property type="component" value="Unassembled WGS sequence"/>
</dbReference>
<dbReference type="SMART" id="SM00028">
    <property type="entry name" value="TPR"/>
    <property type="match status" value="4"/>
</dbReference>
<dbReference type="Pfam" id="PF13424">
    <property type="entry name" value="TPR_12"/>
    <property type="match status" value="2"/>
</dbReference>
<evidence type="ECO:0000256" key="1">
    <source>
        <dbReference type="SAM" id="MobiDB-lite"/>
    </source>
</evidence>
<dbReference type="Pfam" id="PF13401">
    <property type="entry name" value="AAA_22"/>
    <property type="match status" value="1"/>
</dbReference>
<dbReference type="SUPFAM" id="SSF52540">
    <property type="entry name" value="P-loop containing nucleoside triphosphate hydrolases"/>
    <property type="match status" value="1"/>
</dbReference>
<dbReference type="InterPro" id="IPR011990">
    <property type="entry name" value="TPR-like_helical_dom_sf"/>
</dbReference>
<gene>
    <name evidence="3" type="ORF">KDA_15050</name>
</gene>
<dbReference type="EMBL" id="BIFT01000001">
    <property type="protein sequence ID" value="GCE26021.1"/>
    <property type="molecule type" value="Genomic_DNA"/>
</dbReference>
<dbReference type="RefSeq" id="WP_126626534.1">
    <property type="nucleotide sequence ID" value="NZ_BIFT01000001.1"/>
</dbReference>
<reference evidence="4" key="1">
    <citation type="submission" date="2018-12" db="EMBL/GenBank/DDBJ databases">
        <title>Tengunoibacter tsumagoiensis gen. nov., sp. nov., Dictyobacter kobayashii sp. nov., D. alpinus sp. nov., and D. joshuensis sp. nov. and description of Dictyobacteraceae fam. nov. within the order Ktedonobacterales isolated from Tengu-no-mugimeshi.</title>
        <authorList>
            <person name="Wang C.M."/>
            <person name="Zheng Y."/>
            <person name="Sakai Y."/>
            <person name="Toyoda A."/>
            <person name="Minakuchi Y."/>
            <person name="Abe K."/>
            <person name="Yokota A."/>
            <person name="Yabe S."/>
        </authorList>
    </citation>
    <scope>NUCLEOTIDE SEQUENCE [LARGE SCALE GENOMIC DNA]</scope>
    <source>
        <strain evidence="4">Uno16</strain>
    </source>
</reference>
<dbReference type="AlphaFoldDB" id="A0A402B3V5"/>
<proteinExistence type="predicted"/>
<evidence type="ECO:0000313" key="3">
    <source>
        <dbReference type="EMBL" id="GCE26021.1"/>
    </source>
</evidence>
<dbReference type="GO" id="GO:0016887">
    <property type="term" value="F:ATP hydrolysis activity"/>
    <property type="evidence" value="ECO:0007669"/>
    <property type="project" value="InterPro"/>
</dbReference>
<dbReference type="OrthoDB" id="136372at2"/>
<sequence>MQRGDQQGNNIANRDLAPLPSTNYNTVLSQTPLPVTKTQANPLAAAFGVNATTPPSADPQTTMQRADEINTIQRMFGDTQTSAVMIMGAPGTGKSTLAALIYRRLQMAKNTGLSAPKHLVWLTIGTYSTLPDIIANILAGVGVPDNGLFLLKPEQQVSALLRTLRRPSENALIVLDQFELLLHPETNQGVAGRGVLPLFLDMLQTDLGMSRILLTGYHSPYDESKITNPRVRSYLVTRISLPEGVALLQQRGVHGTPEEVSFVWQRCAGHVYALVLCSALIRLSGMLLNHLLNSPDYRPLWSGDVTANLIIAIHYFLNPTQNAIVHALSLFHEPVPKAGIFMTIIGDSIESQQQQGKMDAIVAFDHELNLLTQTGIIQNIASSDDQPAYTLHPLLRQYTTEHFMEDISQQGQAGNVPPWPDKNKPSSQSAATEEQRQSALMAGHVQVASYYEHLIKKQCPPRAQRTGLYDVAPIITTLRHLCLGHRWQYACDLLFYEGLHDSMVQWGAWNTLIGLYTAMLPPFGTLKPQDEGMIASHVGTLYGRIGEQQQSKVYFDQAVALQRRIGDQHGEAITLTNQGELLRIRGELKQARQNFETCLSLLSQHPDLQLVSVVYHNLGLISQHERDYGNAYSYYIEALKIAAKLHHQHYTGMVLTNLGMLLYEQRQHQQALAVLFAALQIRQSLKDPTTSLLERFLVAVEQKMGSEKYNQLCLEALEIQPQVLSQFVENDGKA</sequence>
<evidence type="ECO:0000313" key="4">
    <source>
        <dbReference type="Proteomes" id="UP000287171"/>
    </source>
</evidence>
<organism evidence="3 4">
    <name type="scientific">Dictyobacter alpinus</name>
    <dbReference type="NCBI Taxonomy" id="2014873"/>
    <lineage>
        <taxon>Bacteria</taxon>
        <taxon>Bacillati</taxon>
        <taxon>Chloroflexota</taxon>
        <taxon>Ktedonobacteria</taxon>
        <taxon>Ktedonobacterales</taxon>
        <taxon>Dictyobacteraceae</taxon>
        <taxon>Dictyobacter</taxon>
    </lineage>
</organism>
<dbReference type="PANTHER" id="PTHR10098">
    <property type="entry name" value="RAPSYN-RELATED"/>
    <property type="match status" value="1"/>
</dbReference>
<feature type="region of interest" description="Disordered" evidence="1">
    <location>
        <begin position="409"/>
        <end position="436"/>
    </location>
</feature>
<feature type="compositionally biased region" description="Polar residues" evidence="1">
    <location>
        <begin position="1"/>
        <end position="12"/>
    </location>
</feature>
<name>A0A402B3V5_9CHLR</name>
<feature type="region of interest" description="Disordered" evidence="1">
    <location>
        <begin position="1"/>
        <end position="25"/>
    </location>
</feature>
<dbReference type="SUPFAM" id="SSF48452">
    <property type="entry name" value="TPR-like"/>
    <property type="match status" value="1"/>
</dbReference>
<feature type="domain" description="ORC1/DEAH AAA+ ATPase" evidence="2">
    <location>
        <begin position="81"/>
        <end position="183"/>
    </location>
</feature>